<keyword evidence="1" id="KW-0472">Membrane</keyword>
<organism evidence="2">
    <name type="scientific">Brugia pahangi</name>
    <name type="common">Filarial nematode worm</name>
    <dbReference type="NCBI Taxonomy" id="6280"/>
    <lineage>
        <taxon>Eukaryota</taxon>
        <taxon>Metazoa</taxon>
        <taxon>Ecdysozoa</taxon>
        <taxon>Nematoda</taxon>
        <taxon>Chromadorea</taxon>
        <taxon>Rhabditida</taxon>
        <taxon>Spirurina</taxon>
        <taxon>Spiruromorpha</taxon>
        <taxon>Filarioidea</taxon>
        <taxon>Onchocercidae</taxon>
        <taxon>Brugia</taxon>
    </lineage>
</organism>
<keyword evidence="1" id="KW-1133">Transmembrane helix</keyword>
<evidence type="ECO:0000313" key="2">
    <source>
        <dbReference type="WBParaSite" id="BPAG_0000843701-mRNA-1"/>
    </source>
</evidence>
<dbReference type="WBParaSite" id="BPAG_0000843701-mRNA-1">
    <property type="protein sequence ID" value="BPAG_0000843701-mRNA-1"/>
    <property type="gene ID" value="BPAG_0000843701"/>
</dbReference>
<feature type="transmembrane region" description="Helical" evidence="1">
    <location>
        <begin position="45"/>
        <end position="66"/>
    </location>
</feature>
<protein>
    <submittedName>
        <fullName evidence="2">Phlebovirus_G2 domain-containing protein</fullName>
    </submittedName>
</protein>
<name>A0A158PQU6_BRUPA</name>
<proteinExistence type="predicted"/>
<evidence type="ECO:0000256" key="1">
    <source>
        <dbReference type="SAM" id="Phobius"/>
    </source>
</evidence>
<accession>A0A158PQU6</accession>
<sequence>LIKQTEHRFVDRFPGVKYLEIAISEKPLLKKQKTIVILFQDSPSYLLLLIIMLPIYAILIYFAIMIQSLKTHRELQNVSYKNFNKELPAKADCSLQNMWDRRKELRQLDEVTLSLLQYEFEHFRQESTNNVTLIDALAVAVMTKELIIKRLEESIGMALPYWDYRMDTQLAEPKDSSIMLMELCQHVNDKNNDNLLMNSTEEETDRQLLKIEQRCKTGALLTFLRQTLPPDNSEFLKISESSASIIALTKGCSLCETNNSKRWLFCDRNTHRCVSKIIPNGDCTKFQNNSESCFQSKCDQGRCSKQEMTPIMKVSENTTIARNSTSYLKNSLLPPKAVLLTRNFTSDINSNHIPRTDVHNAKNSSIFMKSHWVISEGKYQILDFMPTELSKFKGSTENSSYDKKEIILPIKRNRNRKKFKKHSGEFRNKGEVEINKTSPKKYSESIHFVQSDNNTFPTKKRSKYDDYHRKFKQQEAVSKVRKGIIHLYGFDRPSSSEELLKSLKIGPDFGKVPEFGMKDAKMPVQAEQYKTTTVSVPSQYVYFFITVVKGKSKRNNLLNRAVDVCDITLSGANMPYGFTESIKGQLIQNKTSAVLRTLNPEMFGPLVEFYITVTDQDGRLCQQKCLNTKGTYGNCEERPIRLSSHEFIVFSDPIEFHETQNLLLEHQWTGRGYYRKRKRDFLLFICDE</sequence>
<dbReference type="AlphaFoldDB" id="A0A158PQU6"/>
<keyword evidence="1" id="KW-0812">Transmembrane</keyword>
<reference evidence="2" key="1">
    <citation type="submission" date="2016-04" db="UniProtKB">
        <authorList>
            <consortium name="WormBaseParasite"/>
        </authorList>
    </citation>
    <scope>IDENTIFICATION</scope>
</reference>